<evidence type="ECO:0000259" key="1">
    <source>
        <dbReference type="PROSITE" id="PS50995"/>
    </source>
</evidence>
<organism evidence="2 4">
    <name type="scientific">Enterococcus pseudoavium</name>
    <dbReference type="NCBI Taxonomy" id="44007"/>
    <lineage>
        <taxon>Bacteria</taxon>
        <taxon>Bacillati</taxon>
        <taxon>Bacillota</taxon>
        <taxon>Bacilli</taxon>
        <taxon>Lactobacillales</taxon>
        <taxon>Enterococcaceae</taxon>
        <taxon>Enterococcus</taxon>
    </lineage>
</organism>
<dbReference type="InterPro" id="IPR000835">
    <property type="entry name" value="HTH_MarR-typ"/>
</dbReference>
<dbReference type="Gene3D" id="1.10.10.10">
    <property type="entry name" value="Winged helix-like DNA-binding domain superfamily/Winged helix DNA-binding domain"/>
    <property type="match status" value="1"/>
</dbReference>
<dbReference type="Proteomes" id="UP001269061">
    <property type="component" value="Unassembled WGS sequence"/>
</dbReference>
<dbReference type="EMBL" id="JARQAZ010000003">
    <property type="protein sequence ID" value="MDT2769987.1"/>
    <property type="molecule type" value="Genomic_DNA"/>
</dbReference>
<feature type="domain" description="HTH marR-type" evidence="1">
    <location>
        <begin position="4"/>
        <end position="135"/>
    </location>
</feature>
<protein>
    <submittedName>
        <fullName evidence="2">Winged helix DNA-binding protein</fullName>
    </submittedName>
</protein>
<gene>
    <name evidence="2" type="ORF">P7H00_02410</name>
    <name evidence="3" type="ORF">P7H46_03920</name>
</gene>
<dbReference type="Pfam" id="PF12802">
    <property type="entry name" value="MarR_2"/>
    <property type="match status" value="1"/>
</dbReference>
<dbReference type="AlphaFoldDB" id="A0AAE4I0J0"/>
<dbReference type="PANTHER" id="PTHR33164">
    <property type="entry name" value="TRANSCRIPTIONAL REGULATOR, MARR FAMILY"/>
    <property type="match status" value="1"/>
</dbReference>
<sequence length="149" mass="17012">MTFAEEAERELMQLMVENRHGAFSKMEKSNKGANIVIKVLDRLGEPTNPKHLAETLNLSTARIAAVLGNLEKRGLIIRTMDADDRRRINVRLTESGKKVAAAEKLDMRNKIIRVFEMMGEEDTKKYLELTARFVGYSKQLSEEEEGEQE</sequence>
<dbReference type="InterPro" id="IPR036390">
    <property type="entry name" value="WH_DNA-bd_sf"/>
</dbReference>
<dbReference type="GO" id="GO:0006950">
    <property type="term" value="P:response to stress"/>
    <property type="evidence" value="ECO:0007669"/>
    <property type="project" value="TreeGrafter"/>
</dbReference>
<evidence type="ECO:0000313" key="5">
    <source>
        <dbReference type="Proteomes" id="UP001269061"/>
    </source>
</evidence>
<dbReference type="PRINTS" id="PR00598">
    <property type="entry name" value="HTHMARR"/>
</dbReference>
<dbReference type="GO" id="GO:0003677">
    <property type="term" value="F:DNA binding"/>
    <property type="evidence" value="ECO:0007669"/>
    <property type="project" value="UniProtKB-KW"/>
</dbReference>
<dbReference type="PROSITE" id="PS50995">
    <property type="entry name" value="HTH_MARR_2"/>
    <property type="match status" value="1"/>
</dbReference>
<evidence type="ECO:0000313" key="4">
    <source>
        <dbReference type="Proteomes" id="UP001180842"/>
    </source>
</evidence>
<evidence type="ECO:0000313" key="2">
    <source>
        <dbReference type="EMBL" id="MDT2735987.1"/>
    </source>
</evidence>
<keyword evidence="5" id="KW-1185">Reference proteome</keyword>
<proteinExistence type="predicted"/>
<dbReference type="InterPro" id="IPR039422">
    <property type="entry name" value="MarR/SlyA-like"/>
</dbReference>
<accession>A0AAE4I0J0</accession>
<reference evidence="2 5" key="1">
    <citation type="submission" date="2023-03" db="EMBL/GenBank/DDBJ databases">
        <authorList>
            <person name="Shen W."/>
            <person name="Cai J."/>
        </authorList>
    </citation>
    <scope>NUCLEOTIDE SEQUENCE</scope>
    <source>
        <strain evidence="2">P69-2</strain>
        <strain evidence="3 5">Y59</strain>
    </source>
</reference>
<comment type="caution">
    <text evidence="2">The sequence shown here is derived from an EMBL/GenBank/DDBJ whole genome shotgun (WGS) entry which is preliminary data.</text>
</comment>
<name>A0AAE4I0J0_9ENTE</name>
<evidence type="ECO:0000313" key="3">
    <source>
        <dbReference type="EMBL" id="MDT2769987.1"/>
    </source>
</evidence>
<dbReference type="PANTHER" id="PTHR33164:SF43">
    <property type="entry name" value="HTH-TYPE TRANSCRIPTIONAL REPRESSOR YETL"/>
    <property type="match status" value="1"/>
</dbReference>
<keyword evidence="2" id="KW-0238">DNA-binding</keyword>
<dbReference type="SUPFAM" id="SSF46785">
    <property type="entry name" value="Winged helix' DNA-binding domain"/>
    <property type="match status" value="1"/>
</dbReference>
<dbReference type="GO" id="GO:0003700">
    <property type="term" value="F:DNA-binding transcription factor activity"/>
    <property type="evidence" value="ECO:0007669"/>
    <property type="project" value="InterPro"/>
</dbReference>
<dbReference type="InterPro" id="IPR036388">
    <property type="entry name" value="WH-like_DNA-bd_sf"/>
</dbReference>
<dbReference type="Proteomes" id="UP001180842">
    <property type="component" value="Unassembled WGS sequence"/>
</dbReference>
<dbReference type="EMBL" id="JARQAI010000002">
    <property type="protein sequence ID" value="MDT2735987.1"/>
    <property type="molecule type" value="Genomic_DNA"/>
</dbReference>
<dbReference type="SMART" id="SM00347">
    <property type="entry name" value="HTH_MARR"/>
    <property type="match status" value="1"/>
</dbReference>
<dbReference type="RefSeq" id="WP_067621672.1">
    <property type="nucleotide sequence ID" value="NZ_BAAAXL010000016.1"/>
</dbReference>